<name>A0AB39UT04_9GAMM</name>
<sequence>MEMWRGVVLVFCALGVLPGLQALAADTLNLAVMPVSAAQREAINELAARYNSRGTHRVLVVAYPHEMFKARIETLLSDAGQDLDVVVWFGGERLRRLIRNGLIQPLDALSDQLNPDHFTKSALTTVRYGDQVWGVPVSYYPWGIFYRKSVFRKLGLAPPEDGAQLNQVIRALRQAGHTPFALGSEAPWTLLAWFDYLDLRLNGKAFHEQLTAGQIPFTDDRVRRVFRQWADWLAEGLYPRNHGAMDWRSALPYYYRKLAPMMLMGQFVLVEIPQAIREDSGFLPFPDLNPEVPRAEDAPTDILIMPARAPHREAALDFLRFMAEPEQQAYLNAQYGTFSPLRAVPPPEDRVRAQGHAILAQASELTQFFDRDAPAELAEGMLAMVQAFVREPEALETQLQTLERVRRNLRQPTPSAD</sequence>
<dbReference type="RefSeq" id="WP_369600474.1">
    <property type="nucleotide sequence ID" value="NZ_CP154858.1"/>
</dbReference>
<dbReference type="PANTHER" id="PTHR43649">
    <property type="entry name" value="ARABINOSE-BINDING PROTEIN-RELATED"/>
    <property type="match status" value="1"/>
</dbReference>
<dbReference type="PANTHER" id="PTHR43649:SF14">
    <property type="entry name" value="BLR3389 PROTEIN"/>
    <property type="match status" value="1"/>
</dbReference>
<gene>
    <name evidence="3" type="ORF">AAIA72_11550</name>
</gene>
<comment type="similarity">
    <text evidence="2">Belongs to the bacterial solute-binding protein 1 family.</text>
</comment>
<accession>A0AB39UT04</accession>
<dbReference type="SUPFAM" id="SSF53850">
    <property type="entry name" value="Periplasmic binding protein-like II"/>
    <property type="match status" value="1"/>
</dbReference>
<dbReference type="InterPro" id="IPR006059">
    <property type="entry name" value="SBP"/>
</dbReference>
<proteinExistence type="inferred from homology"/>
<evidence type="ECO:0000256" key="1">
    <source>
        <dbReference type="ARBA" id="ARBA00004418"/>
    </source>
</evidence>
<protein>
    <submittedName>
        <fullName evidence="3">ABC transporter substrate-binding protein</fullName>
    </submittedName>
</protein>
<comment type="subcellular location">
    <subcellularLocation>
        <location evidence="1">Periplasm</location>
    </subcellularLocation>
</comment>
<organism evidence="3">
    <name type="scientific">Thermohahella caldifontis</name>
    <dbReference type="NCBI Taxonomy" id="3142973"/>
    <lineage>
        <taxon>Bacteria</taxon>
        <taxon>Pseudomonadati</taxon>
        <taxon>Pseudomonadota</taxon>
        <taxon>Gammaproteobacteria</taxon>
        <taxon>Oceanospirillales</taxon>
        <taxon>Hahellaceae</taxon>
        <taxon>Thermohahella</taxon>
    </lineage>
</organism>
<evidence type="ECO:0000256" key="2">
    <source>
        <dbReference type="ARBA" id="ARBA00008520"/>
    </source>
</evidence>
<dbReference type="EMBL" id="CP154858">
    <property type="protein sequence ID" value="XDT71438.1"/>
    <property type="molecule type" value="Genomic_DNA"/>
</dbReference>
<dbReference type="KEGG" id="tcd:AAIA72_11550"/>
<dbReference type="InterPro" id="IPR050490">
    <property type="entry name" value="Bact_solute-bd_prot1"/>
</dbReference>
<reference evidence="3" key="1">
    <citation type="submission" date="2024-05" db="EMBL/GenBank/DDBJ databases">
        <title>Genome sequencing of novel strain.</title>
        <authorList>
            <person name="Ganbat D."/>
            <person name="Ganbat S."/>
            <person name="Lee S.-J."/>
        </authorList>
    </citation>
    <scope>NUCLEOTIDE SEQUENCE</scope>
    <source>
        <strain evidence="3">SMD15-11</strain>
    </source>
</reference>
<dbReference type="Pfam" id="PF01547">
    <property type="entry name" value="SBP_bac_1"/>
    <property type="match status" value="1"/>
</dbReference>
<dbReference type="Gene3D" id="3.40.190.10">
    <property type="entry name" value="Periplasmic binding protein-like II"/>
    <property type="match status" value="2"/>
</dbReference>
<evidence type="ECO:0000313" key="3">
    <source>
        <dbReference type="EMBL" id="XDT71438.1"/>
    </source>
</evidence>
<dbReference type="AlphaFoldDB" id="A0AB39UT04"/>
<dbReference type="GO" id="GO:0042597">
    <property type="term" value="C:periplasmic space"/>
    <property type="evidence" value="ECO:0007669"/>
    <property type="project" value="UniProtKB-SubCell"/>
</dbReference>